<name>A0AA88VXS7_9ASTE</name>
<dbReference type="AlphaFoldDB" id="A0AA88VXS7"/>
<evidence type="ECO:0000256" key="2">
    <source>
        <dbReference type="SAM" id="MobiDB-lite"/>
    </source>
</evidence>
<feature type="compositionally biased region" description="Polar residues" evidence="2">
    <location>
        <begin position="1"/>
        <end position="10"/>
    </location>
</feature>
<dbReference type="GO" id="GO:0030014">
    <property type="term" value="C:CCR4-NOT complex"/>
    <property type="evidence" value="ECO:0007669"/>
    <property type="project" value="InterPro"/>
</dbReference>
<dbReference type="InterPro" id="IPR016024">
    <property type="entry name" value="ARM-type_fold"/>
</dbReference>
<gene>
    <name evidence="3" type="ORF">RJ639_006690</name>
</gene>
<proteinExistence type="inferred from homology"/>
<dbReference type="InterPro" id="IPR007216">
    <property type="entry name" value="CNOT9"/>
</dbReference>
<evidence type="ECO:0000313" key="4">
    <source>
        <dbReference type="Proteomes" id="UP001188597"/>
    </source>
</evidence>
<comment type="caution">
    <text evidence="3">The sequence shown here is derived from an EMBL/GenBank/DDBJ whole genome shotgun (WGS) entry which is preliminary data.</text>
</comment>
<keyword evidence="4" id="KW-1185">Reference proteome</keyword>
<organism evidence="3 4">
    <name type="scientific">Escallonia herrerae</name>
    <dbReference type="NCBI Taxonomy" id="1293975"/>
    <lineage>
        <taxon>Eukaryota</taxon>
        <taxon>Viridiplantae</taxon>
        <taxon>Streptophyta</taxon>
        <taxon>Embryophyta</taxon>
        <taxon>Tracheophyta</taxon>
        <taxon>Spermatophyta</taxon>
        <taxon>Magnoliopsida</taxon>
        <taxon>eudicotyledons</taxon>
        <taxon>Gunneridae</taxon>
        <taxon>Pentapetalae</taxon>
        <taxon>asterids</taxon>
        <taxon>campanulids</taxon>
        <taxon>Escalloniales</taxon>
        <taxon>Escalloniaceae</taxon>
        <taxon>Escallonia</taxon>
    </lineage>
</organism>
<dbReference type="FunFam" id="1.25.10.10:FF:000014">
    <property type="entry name" value="Cell differentiation protein RCD1"/>
    <property type="match status" value="1"/>
</dbReference>
<dbReference type="SUPFAM" id="SSF48371">
    <property type="entry name" value="ARM repeat"/>
    <property type="match status" value="1"/>
</dbReference>
<dbReference type="GO" id="GO:0006402">
    <property type="term" value="P:mRNA catabolic process"/>
    <property type="evidence" value="ECO:0007669"/>
    <property type="project" value="InterPro"/>
</dbReference>
<reference evidence="3" key="1">
    <citation type="submission" date="2022-12" db="EMBL/GenBank/DDBJ databases">
        <title>Draft genome assemblies for two species of Escallonia (Escalloniales).</title>
        <authorList>
            <person name="Chanderbali A."/>
            <person name="Dervinis C."/>
            <person name="Anghel I."/>
            <person name="Soltis D."/>
            <person name="Soltis P."/>
            <person name="Zapata F."/>
        </authorList>
    </citation>
    <scope>NUCLEOTIDE SEQUENCE</scope>
    <source>
        <strain evidence="3">UCBG64.0493</strain>
        <tissue evidence="3">Leaf</tissue>
    </source>
</reference>
<evidence type="ECO:0000313" key="3">
    <source>
        <dbReference type="EMBL" id="KAK3017396.1"/>
    </source>
</evidence>
<dbReference type="InterPro" id="IPR011989">
    <property type="entry name" value="ARM-like"/>
</dbReference>
<accession>A0AA88VXS7</accession>
<evidence type="ECO:0000256" key="1">
    <source>
        <dbReference type="ARBA" id="ARBA00006385"/>
    </source>
</evidence>
<dbReference type="Pfam" id="PF04078">
    <property type="entry name" value="Rcd1"/>
    <property type="match status" value="1"/>
</dbReference>
<sequence>MANLPQSLSMNGGFGGPGPGPGPGPANAVNKDRKMQSAEQLVLDLSNPDLRENALLELSKVYIYTHLHAPFYFFVLYVIKRFIAPEDVLIRMLGPVAEKLMDIKVLDESSCGSNLTAAHVYLQHSFLQMLAFIELSNKELFQDLAPYVWNSFGTIAALIQEIVSIYPVLSPPNLTPAQSNRVCNALALLQCVASHPDTRMLFLNAHIPLYLYPFLNTTSKSRPFEYLRLTSLGVIGALVKVDDTEVISFLLSTEIIPLCLRTMEMGSELSKTVATFIVQKILLDDVGLDYICTTAERFFAVGRVLGNMVAALAEQPSSRLLKHIIRCYLRLSDNPRACDALRSCLPEMLRDATFNSCLREDPTTRRWLQQLLHNVQGPRVALQGGGGFDHMLG</sequence>
<dbReference type="Gene3D" id="1.25.10.10">
    <property type="entry name" value="Leucine-rich Repeat Variant"/>
    <property type="match status" value="1"/>
</dbReference>
<comment type="similarity">
    <text evidence="1">Belongs to the CNOT9 family.</text>
</comment>
<dbReference type="PANTHER" id="PTHR12262">
    <property type="entry name" value="CCR4-NOT TRANSCRIPTION COMPLEX SUBUNIT 9"/>
    <property type="match status" value="1"/>
</dbReference>
<dbReference type="Proteomes" id="UP001188597">
    <property type="component" value="Unassembled WGS sequence"/>
</dbReference>
<dbReference type="EMBL" id="JAVXUP010001004">
    <property type="protein sequence ID" value="KAK3017396.1"/>
    <property type="molecule type" value="Genomic_DNA"/>
</dbReference>
<feature type="region of interest" description="Disordered" evidence="2">
    <location>
        <begin position="1"/>
        <end position="31"/>
    </location>
</feature>
<protein>
    <submittedName>
        <fullName evidence="3">Uncharacterized protein</fullName>
    </submittedName>
</protein>